<keyword evidence="8" id="KW-0137">Centromere</keyword>
<organism evidence="10 11">
    <name type="scientific">Albula glossodonta</name>
    <name type="common">roundjaw bonefish</name>
    <dbReference type="NCBI Taxonomy" id="121402"/>
    <lineage>
        <taxon>Eukaryota</taxon>
        <taxon>Metazoa</taxon>
        <taxon>Chordata</taxon>
        <taxon>Craniata</taxon>
        <taxon>Vertebrata</taxon>
        <taxon>Euteleostomi</taxon>
        <taxon>Actinopterygii</taxon>
        <taxon>Neopterygii</taxon>
        <taxon>Teleostei</taxon>
        <taxon>Albuliformes</taxon>
        <taxon>Albulidae</taxon>
        <taxon>Albula</taxon>
    </lineage>
</organism>
<evidence type="ECO:0000256" key="9">
    <source>
        <dbReference type="SAM" id="Coils"/>
    </source>
</evidence>
<dbReference type="AlphaFoldDB" id="A0A8T2ML82"/>
<dbReference type="GO" id="GO:0007059">
    <property type="term" value="P:chromosome segregation"/>
    <property type="evidence" value="ECO:0007669"/>
    <property type="project" value="UniProtKB-KW"/>
</dbReference>
<evidence type="ECO:0000256" key="2">
    <source>
        <dbReference type="ARBA" id="ARBA00010845"/>
    </source>
</evidence>
<evidence type="ECO:0000256" key="4">
    <source>
        <dbReference type="ARBA" id="ARBA00022618"/>
    </source>
</evidence>
<accession>A0A8T2ML82</accession>
<dbReference type="EMBL" id="JAFBMS010002338">
    <property type="protein sequence ID" value="KAG9328356.1"/>
    <property type="molecule type" value="Genomic_DNA"/>
</dbReference>
<dbReference type="Gene3D" id="1.20.5.730">
    <property type="entry name" value="Single helix bin"/>
    <property type="match status" value="1"/>
</dbReference>
<dbReference type="PANTHER" id="PTHR21577:SF3">
    <property type="entry name" value="SHUGOSHIN 1-RELATED"/>
    <property type="match status" value="1"/>
</dbReference>
<dbReference type="GO" id="GO:0051301">
    <property type="term" value="P:cell division"/>
    <property type="evidence" value="ECO:0007669"/>
    <property type="project" value="UniProtKB-KW"/>
</dbReference>
<proteinExistence type="inferred from homology"/>
<feature type="coiled-coil region" evidence="9">
    <location>
        <begin position="48"/>
        <end position="75"/>
    </location>
</feature>
<dbReference type="OrthoDB" id="9901374at2759"/>
<sequence>MFECTSTDQHSVTKPFPLLPLPLSTPLSPLALLLLSHSLHRCCRCVAMVRERAQRKSYQQTLEDIKEKMKEKRSKRLSSACAASRGLSKYKTKLTVNNRALCVLVTVTGSSKPQLLKSVQVNNRALAAALAEEKLKVRQAQGLILQMKREQQALIFHLLLLKRKISQQESQVRHTHTPR</sequence>
<dbReference type="PANTHER" id="PTHR21577">
    <property type="entry name" value="SHUGOSHIN"/>
    <property type="match status" value="1"/>
</dbReference>
<dbReference type="GO" id="GO:0000775">
    <property type="term" value="C:chromosome, centromeric region"/>
    <property type="evidence" value="ECO:0007669"/>
    <property type="project" value="UniProtKB-SubCell"/>
</dbReference>
<comment type="similarity">
    <text evidence="2">Belongs to the shugoshin family.</text>
</comment>
<reference evidence="10" key="1">
    <citation type="thesis" date="2021" institute="BYU ScholarsArchive" country="Provo, UT, USA">
        <title>Applications of and Algorithms for Genome Assembly and Genomic Analyses with an Emphasis on Marine Teleosts.</title>
        <authorList>
            <person name="Pickett B.D."/>
        </authorList>
    </citation>
    <scope>NUCLEOTIDE SEQUENCE</scope>
    <source>
        <strain evidence="10">HI-2016</strain>
    </source>
</reference>
<evidence type="ECO:0000313" key="10">
    <source>
        <dbReference type="EMBL" id="KAG9328356.1"/>
    </source>
</evidence>
<evidence type="ECO:0000256" key="5">
    <source>
        <dbReference type="ARBA" id="ARBA00022829"/>
    </source>
</evidence>
<evidence type="ECO:0000256" key="6">
    <source>
        <dbReference type="ARBA" id="ARBA00023054"/>
    </source>
</evidence>
<evidence type="ECO:0000256" key="8">
    <source>
        <dbReference type="ARBA" id="ARBA00023328"/>
    </source>
</evidence>
<keyword evidence="11" id="KW-1185">Reference proteome</keyword>
<protein>
    <submittedName>
        <fullName evidence="10">Uncharacterized protein</fullName>
    </submittedName>
</protein>
<evidence type="ECO:0000313" key="11">
    <source>
        <dbReference type="Proteomes" id="UP000824540"/>
    </source>
</evidence>
<keyword evidence="7" id="KW-0131">Cell cycle</keyword>
<keyword evidence="3" id="KW-0158">Chromosome</keyword>
<name>A0A8T2ML82_9TELE</name>
<dbReference type="InterPro" id="IPR038889">
    <property type="entry name" value="Shugoshin1/2"/>
</dbReference>
<evidence type="ECO:0000256" key="7">
    <source>
        <dbReference type="ARBA" id="ARBA00023306"/>
    </source>
</evidence>
<comment type="caution">
    <text evidence="10">The sequence shown here is derived from an EMBL/GenBank/DDBJ whole genome shotgun (WGS) entry which is preliminary data.</text>
</comment>
<gene>
    <name evidence="10" type="ORF">JZ751_014462</name>
</gene>
<evidence type="ECO:0000256" key="1">
    <source>
        <dbReference type="ARBA" id="ARBA00004584"/>
    </source>
</evidence>
<evidence type="ECO:0000256" key="3">
    <source>
        <dbReference type="ARBA" id="ARBA00022454"/>
    </source>
</evidence>
<comment type="subcellular location">
    <subcellularLocation>
        <location evidence="1">Chromosome</location>
        <location evidence="1">Centromere</location>
    </subcellularLocation>
</comment>
<keyword evidence="6 9" id="KW-0175">Coiled coil</keyword>
<dbReference type="Proteomes" id="UP000824540">
    <property type="component" value="Unassembled WGS sequence"/>
</dbReference>
<keyword evidence="5" id="KW-0159">Chromosome partition</keyword>
<keyword evidence="4" id="KW-0132">Cell division</keyword>